<comment type="caution">
    <text evidence="1">The sequence shown here is derived from an EMBL/GenBank/DDBJ whole genome shotgun (WGS) entry which is preliminary data.</text>
</comment>
<dbReference type="VEuPathDB" id="FungiDB:PSHT_08046"/>
<keyword evidence="2" id="KW-1185">Reference proteome</keyword>
<evidence type="ECO:0000313" key="2">
    <source>
        <dbReference type="Proteomes" id="UP000239156"/>
    </source>
</evidence>
<dbReference type="PANTHER" id="PTHR31912">
    <property type="entry name" value="IP13529P"/>
    <property type="match status" value="1"/>
</dbReference>
<gene>
    <name evidence="1" type="ORF">PSTT_01339</name>
</gene>
<name>A0A2S4W462_9BASI</name>
<dbReference type="VEuPathDB" id="FungiDB:PSTT_01339"/>
<dbReference type="Proteomes" id="UP000239156">
    <property type="component" value="Unassembled WGS sequence"/>
</dbReference>
<sequence length="341" mass="39758">MVVDKAITELKPIIGESSRPTMEEERSEDFPVEDVEGVPLSIFEEEASDDEEGELNWTDMIGITVRQIDLEPKDAILDATSSLFPWYPFLNEEVGVWIFKYQEEENKIDLPFYLIGLLLLGYLHKFISGDLYHQFRLVFTTYHVKLPRWEALRGMRANIQKLISHTTTEKETVFGQPVLGLNARELIRDDLMNPLILPHLEFVPQDAHGLDIYKMFQLSKWLKHLKPDLQVQMVESNKKHFYIFEPVQLKTRVIVVPFFFFTHNEKYFAKCYKPIIKSDVDQSKLEIHLSSNIPYDDDRLKVISVDEFYLMYNEIAIKNGLKLSECCGGKMIGEKIIGKFI</sequence>
<dbReference type="AlphaFoldDB" id="A0A2S4W462"/>
<protein>
    <submittedName>
        <fullName evidence="1">Uncharacterized protein</fullName>
    </submittedName>
</protein>
<evidence type="ECO:0000313" key="1">
    <source>
        <dbReference type="EMBL" id="POW16529.1"/>
    </source>
</evidence>
<dbReference type="PANTHER" id="PTHR31912:SF34">
    <property type="entry name" value="NOTOCHORD-RELATED PROTEIN"/>
    <property type="match status" value="1"/>
</dbReference>
<organism evidence="1 2">
    <name type="scientific">Puccinia striiformis</name>
    <dbReference type="NCBI Taxonomy" id="27350"/>
    <lineage>
        <taxon>Eukaryota</taxon>
        <taxon>Fungi</taxon>
        <taxon>Dikarya</taxon>
        <taxon>Basidiomycota</taxon>
        <taxon>Pucciniomycotina</taxon>
        <taxon>Pucciniomycetes</taxon>
        <taxon>Pucciniales</taxon>
        <taxon>Pucciniaceae</taxon>
        <taxon>Puccinia</taxon>
    </lineage>
</organism>
<feature type="non-terminal residue" evidence="1">
    <location>
        <position position="341"/>
    </location>
</feature>
<dbReference type="EMBL" id="PKSL01000007">
    <property type="protein sequence ID" value="POW16529.1"/>
    <property type="molecule type" value="Genomic_DNA"/>
</dbReference>
<reference evidence="1" key="1">
    <citation type="submission" date="2017-12" db="EMBL/GenBank/DDBJ databases">
        <title>Gene loss provides genomic basis for host adaptation in cereal stripe rust fungi.</title>
        <authorList>
            <person name="Xia C."/>
        </authorList>
    </citation>
    <scope>NUCLEOTIDE SEQUENCE [LARGE SCALE GENOMIC DNA]</scope>
    <source>
        <strain evidence="1">93-210</strain>
    </source>
</reference>
<accession>A0A2S4W462</accession>
<proteinExistence type="predicted"/>